<dbReference type="GO" id="GO:0000287">
    <property type="term" value="F:magnesium ion binding"/>
    <property type="evidence" value="ECO:0007669"/>
    <property type="project" value="InterPro"/>
</dbReference>
<evidence type="ECO:0000259" key="11">
    <source>
        <dbReference type="Pfam" id="PF02880"/>
    </source>
</evidence>
<gene>
    <name evidence="12" type="ORF">B9Q03_11305</name>
</gene>
<feature type="domain" description="Alpha-D-phosphohexomutase alpha/beta/alpha" evidence="9">
    <location>
        <begin position="6"/>
        <end position="136"/>
    </location>
</feature>
<dbReference type="SUPFAM" id="SSF53738">
    <property type="entry name" value="Phosphoglucomutase, first 3 domains"/>
    <property type="match status" value="3"/>
</dbReference>
<keyword evidence="6" id="KW-0413">Isomerase</keyword>
<dbReference type="GO" id="GO:0008973">
    <property type="term" value="F:phosphopentomutase activity"/>
    <property type="evidence" value="ECO:0007669"/>
    <property type="project" value="TreeGrafter"/>
</dbReference>
<dbReference type="InterPro" id="IPR005843">
    <property type="entry name" value="A-D-PHexomutase_C"/>
</dbReference>
<comment type="cofactor">
    <cofactor evidence="1">
        <name>Mg(2+)</name>
        <dbReference type="ChEBI" id="CHEBI:18420"/>
    </cofactor>
</comment>
<dbReference type="InterPro" id="IPR016055">
    <property type="entry name" value="A-D-PHexomutase_a/b/a-I/II/III"/>
</dbReference>
<evidence type="ECO:0000256" key="1">
    <source>
        <dbReference type="ARBA" id="ARBA00001946"/>
    </source>
</evidence>
<dbReference type="Pfam" id="PF02878">
    <property type="entry name" value="PGM_PMM_I"/>
    <property type="match status" value="1"/>
</dbReference>
<keyword evidence="4 7" id="KW-0479">Metal-binding</keyword>
<dbReference type="Proteomes" id="UP000240322">
    <property type="component" value="Unassembled WGS sequence"/>
</dbReference>
<comment type="similarity">
    <text evidence="2 7">Belongs to the phosphohexose mutase family.</text>
</comment>
<reference evidence="12 13" key="1">
    <citation type="submission" date="2017-04" db="EMBL/GenBank/DDBJ databases">
        <title>Novel microbial lineages endemic to geothermal iron-oxide mats fill important gaps in the evolutionary history of Archaea.</title>
        <authorList>
            <person name="Jay Z.J."/>
            <person name="Beam J.P."/>
            <person name="Dlakic M."/>
            <person name="Rusch D.B."/>
            <person name="Kozubal M.A."/>
            <person name="Inskeep W.P."/>
        </authorList>
    </citation>
    <scope>NUCLEOTIDE SEQUENCE [LARGE SCALE GENOMIC DNA]</scope>
    <source>
        <strain evidence="12">OSP_D</strain>
    </source>
</reference>
<feature type="domain" description="Alpha-D-phosphohexomutase alpha/beta/alpha" evidence="11">
    <location>
        <begin position="258"/>
        <end position="368"/>
    </location>
</feature>
<feature type="domain" description="Alpha-D-phosphohexomutase alpha/beta/alpha" evidence="10">
    <location>
        <begin position="155"/>
        <end position="253"/>
    </location>
</feature>
<dbReference type="InterPro" id="IPR005846">
    <property type="entry name" value="A-D-PHexomutase_a/b/a-III"/>
</dbReference>
<dbReference type="AlphaFoldDB" id="A0A2R6AKX6"/>
<dbReference type="PRINTS" id="PR00509">
    <property type="entry name" value="PGMPMM"/>
</dbReference>
<evidence type="ECO:0000259" key="9">
    <source>
        <dbReference type="Pfam" id="PF02878"/>
    </source>
</evidence>
<dbReference type="CDD" id="cd05800">
    <property type="entry name" value="PGM_like2"/>
    <property type="match status" value="1"/>
</dbReference>
<organism evidence="12 13">
    <name type="scientific">Candidatus Marsarchaeota G2 archaeon OSP_D</name>
    <dbReference type="NCBI Taxonomy" id="1978157"/>
    <lineage>
        <taxon>Archaea</taxon>
        <taxon>Candidatus Marsarchaeota</taxon>
        <taxon>Candidatus Marsarchaeota group 2</taxon>
    </lineage>
</organism>
<dbReference type="Gene3D" id="3.30.310.50">
    <property type="entry name" value="Alpha-D-phosphohexomutase, C-terminal domain"/>
    <property type="match status" value="1"/>
</dbReference>
<proteinExistence type="inferred from homology"/>
<dbReference type="PANTHER" id="PTHR45745">
    <property type="entry name" value="PHOSPHOMANNOMUTASE 45A"/>
    <property type="match status" value="1"/>
</dbReference>
<name>A0A2R6AKX6_9ARCH</name>
<feature type="domain" description="Alpha-D-phosphohexomutase C-terminal" evidence="8">
    <location>
        <begin position="384"/>
        <end position="453"/>
    </location>
</feature>
<comment type="caution">
    <text evidence="12">The sequence shown here is derived from an EMBL/GenBank/DDBJ whole genome shotgun (WGS) entry which is preliminary data.</text>
</comment>
<evidence type="ECO:0000313" key="12">
    <source>
        <dbReference type="EMBL" id="PSN87017.1"/>
    </source>
</evidence>
<keyword evidence="5 7" id="KW-0460">Magnesium</keyword>
<keyword evidence="3" id="KW-0597">Phosphoprotein</keyword>
<dbReference type="InterPro" id="IPR005845">
    <property type="entry name" value="A-D-PHexomutase_a/b/a-II"/>
</dbReference>
<evidence type="ECO:0008006" key="14">
    <source>
        <dbReference type="Google" id="ProtNLM"/>
    </source>
</evidence>
<accession>A0A2R6AKX6</accession>
<dbReference type="PROSITE" id="PS00710">
    <property type="entry name" value="PGM_PMM"/>
    <property type="match status" value="1"/>
</dbReference>
<sequence>MFTSRIRFGTDGWRSRMDVDFNVANVRRLSLAVGSYLKDKGELGSILVGYDTRRNSEAFASNVADVLGGLGFKVFMTSRPTPTPVIAFSVVDRKASAAVQITASHNPPVYNGFKFIPSYGGPAFPEITVEIEKRLPEHDVDVRGQPPVVFDPKERYFEFLESKVDLSVARDMRIVVDPLYGAGFGYLAELLKRRGARVTEIHGSPDPDFGGLSPEPNEANTKQLAEFVVKSGADMGVANDGDADRFSAVDDKGNFYPSNKLVLIIADYLFGVKNIRGRVARSVSTTSALDRLCSAYGVQVVETPVGFKYIAKELMSGAVLGAEESGGLGFGWSVPEKDGIMSGALLCEAIGRMGGSLREVWRRIADKYGFNQYLQFNLPLREEVRRKIDELRASPPDVFAGMQVTRKITIDGLKLQFASGSWILLRPSGTEPLIRVYIEAVDQSELNSLKEAADSLLKS</sequence>
<evidence type="ECO:0000313" key="13">
    <source>
        <dbReference type="Proteomes" id="UP000240322"/>
    </source>
</evidence>
<dbReference type="EMBL" id="NEXE01000191">
    <property type="protein sequence ID" value="PSN87017.1"/>
    <property type="molecule type" value="Genomic_DNA"/>
</dbReference>
<dbReference type="Pfam" id="PF02879">
    <property type="entry name" value="PGM_PMM_II"/>
    <property type="match status" value="1"/>
</dbReference>
<evidence type="ECO:0000256" key="2">
    <source>
        <dbReference type="ARBA" id="ARBA00010231"/>
    </source>
</evidence>
<evidence type="ECO:0000256" key="4">
    <source>
        <dbReference type="ARBA" id="ARBA00022723"/>
    </source>
</evidence>
<dbReference type="Pfam" id="PF02880">
    <property type="entry name" value="PGM_PMM_III"/>
    <property type="match status" value="1"/>
</dbReference>
<dbReference type="InterPro" id="IPR036900">
    <property type="entry name" value="A-D-PHexomutase_C_sf"/>
</dbReference>
<dbReference type="PANTHER" id="PTHR45745:SF1">
    <property type="entry name" value="PHOSPHOGLUCOMUTASE 2B-RELATED"/>
    <property type="match status" value="1"/>
</dbReference>
<dbReference type="SUPFAM" id="SSF55957">
    <property type="entry name" value="Phosphoglucomutase, C-terminal domain"/>
    <property type="match status" value="1"/>
</dbReference>
<evidence type="ECO:0000256" key="7">
    <source>
        <dbReference type="RuleBase" id="RU004326"/>
    </source>
</evidence>
<dbReference type="GO" id="GO:0005975">
    <property type="term" value="P:carbohydrate metabolic process"/>
    <property type="evidence" value="ECO:0007669"/>
    <property type="project" value="InterPro"/>
</dbReference>
<dbReference type="InterPro" id="IPR005841">
    <property type="entry name" value="Alpha-D-phosphohexomutase_SF"/>
</dbReference>
<dbReference type="Pfam" id="PF00408">
    <property type="entry name" value="PGM_PMM_IV"/>
    <property type="match status" value="1"/>
</dbReference>
<dbReference type="InterPro" id="IPR016066">
    <property type="entry name" value="A-D-PHexomutase_CS"/>
</dbReference>
<protein>
    <recommendedName>
        <fullName evidence="14">Phosphoglucomutase</fullName>
    </recommendedName>
</protein>
<evidence type="ECO:0000259" key="10">
    <source>
        <dbReference type="Pfam" id="PF02879"/>
    </source>
</evidence>
<evidence type="ECO:0000259" key="8">
    <source>
        <dbReference type="Pfam" id="PF00408"/>
    </source>
</evidence>
<dbReference type="GO" id="GO:0006166">
    <property type="term" value="P:purine ribonucleoside salvage"/>
    <property type="evidence" value="ECO:0007669"/>
    <property type="project" value="TreeGrafter"/>
</dbReference>
<evidence type="ECO:0000256" key="6">
    <source>
        <dbReference type="ARBA" id="ARBA00023235"/>
    </source>
</evidence>
<dbReference type="InterPro" id="IPR005844">
    <property type="entry name" value="A-D-PHexomutase_a/b/a-I"/>
</dbReference>
<dbReference type="Gene3D" id="3.40.120.10">
    <property type="entry name" value="Alpha-D-Glucose-1,6-Bisphosphate, subunit A, domain 3"/>
    <property type="match status" value="3"/>
</dbReference>
<evidence type="ECO:0000256" key="3">
    <source>
        <dbReference type="ARBA" id="ARBA00022553"/>
    </source>
</evidence>
<evidence type="ECO:0000256" key="5">
    <source>
        <dbReference type="ARBA" id="ARBA00022842"/>
    </source>
</evidence>